<dbReference type="PANTHER" id="PTHR32385">
    <property type="entry name" value="MANNOSYL PHOSPHORYLINOSITOL CERAMIDE SYNTHASE"/>
    <property type="match status" value="1"/>
</dbReference>
<proteinExistence type="predicted"/>
<dbReference type="GO" id="GO:0000030">
    <property type="term" value="F:mannosyltransferase activity"/>
    <property type="evidence" value="ECO:0007669"/>
    <property type="project" value="TreeGrafter"/>
</dbReference>
<protein>
    <recommendedName>
        <fullName evidence="2">Capsular polysaccharide synthesis protein</fullName>
    </recommendedName>
</protein>
<dbReference type="EMBL" id="MN740006">
    <property type="protein sequence ID" value="QHT83226.1"/>
    <property type="molecule type" value="Genomic_DNA"/>
</dbReference>
<evidence type="ECO:0008006" key="2">
    <source>
        <dbReference type="Google" id="ProtNLM"/>
    </source>
</evidence>
<accession>A0A6C0HSV5</accession>
<dbReference type="InterPro" id="IPR029044">
    <property type="entry name" value="Nucleotide-diphossugar_trans"/>
</dbReference>
<dbReference type="InterPro" id="IPR051706">
    <property type="entry name" value="Glycosyltransferase_domain"/>
</dbReference>
<dbReference type="PANTHER" id="PTHR32385:SF15">
    <property type="entry name" value="INOSITOL PHOSPHOCERAMIDE MANNOSYLTRANSFERASE 1"/>
    <property type="match status" value="1"/>
</dbReference>
<dbReference type="GO" id="GO:0051999">
    <property type="term" value="P:mannosyl-inositol phosphorylceramide biosynthetic process"/>
    <property type="evidence" value="ECO:0007669"/>
    <property type="project" value="TreeGrafter"/>
</dbReference>
<dbReference type="Gene3D" id="3.90.550.20">
    <property type="match status" value="1"/>
</dbReference>
<evidence type="ECO:0000313" key="1">
    <source>
        <dbReference type="EMBL" id="QHT83226.1"/>
    </source>
</evidence>
<sequence length="239" mass="28849">MNKIIYILWLQGFDDSPDIIKQCVKSWKHYNPSWKIILIDNKNLNDYINLEEFIDKSFTYDYTALSDIIRILLLKKYGGLWVDATTFCNKQLDDWLLNFTKEGFFAFNKPGPDRLLSSWFIYAEKENYIIDLWFNKILQYIEINKKPHTYFWFHYQFENCYNNDSKFKEIWDNVPKLNANGLGPHYLQEKGLFSNLDDCTKKNIDNKIIPLFKLTYKCNFPEFDKNLNLYYLYSTIKDK</sequence>
<dbReference type="Pfam" id="PF05704">
    <property type="entry name" value="Caps_synth"/>
    <property type="match status" value="1"/>
</dbReference>
<name>A0A6C0HSV5_9ZZZZ</name>
<dbReference type="GO" id="GO:0016020">
    <property type="term" value="C:membrane"/>
    <property type="evidence" value="ECO:0007669"/>
    <property type="project" value="GOC"/>
</dbReference>
<dbReference type="SUPFAM" id="SSF53448">
    <property type="entry name" value="Nucleotide-diphospho-sugar transferases"/>
    <property type="match status" value="1"/>
</dbReference>
<organism evidence="1">
    <name type="scientific">viral metagenome</name>
    <dbReference type="NCBI Taxonomy" id="1070528"/>
    <lineage>
        <taxon>unclassified sequences</taxon>
        <taxon>metagenomes</taxon>
        <taxon>organismal metagenomes</taxon>
    </lineage>
</organism>
<dbReference type="InterPro" id="IPR008441">
    <property type="entry name" value="AfumC-like_glycosyl_Trfase"/>
</dbReference>
<reference evidence="1" key="1">
    <citation type="journal article" date="2020" name="Nature">
        <title>Giant virus diversity and host interactions through global metagenomics.</title>
        <authorList>
            <person name="Schulz F."/>
            <person name="Roux S."/>
            <person name="Paez-Espino D."/>
            <person name="Jungbluth S."/>
            <person name="Walsh D.A."/>
            <person name="Denef V.J."/>
            <person name="McMahon K.D."/>
            <person name="Konstantinidis K.T."/>
            <person name="Eloe-Fadrosh E.A."/>
            <person name="Kyrpides N.C."/>
            <person name="Woyke T."/>
        </authorList>
    </citation>
    <scope>NUCLEOTIDE SEQUENCE</scope>
    <source>
        <strain evidence="1">GVMAG-M-3300023184-167</strain>
    </source>
</reference>
<dbReference type="AlphaFoldDB" id="A0A6C0HSV5"/>